<evidence type="ECO:0000313" key="2">
    <source>
        <dbReference type="Proteomes" id="UP000308197"/>
    </source>
</evidence>
<keyword evidence="2" id="KW-1185">Reference proteome</keyword>
<evidence type="ECO:0000313" key="1">
    <source>
        <dbReference type="EMBL" id="TFK92949.1"/>
    </source>
</evidence>
<dbReference type="InterPro" id="IPR032675">
    <property type="entry name" value="LRR_dom_sf"/>
</dbReference>
<proteinExistence type="predicted"/>
<dbReference type="PANTHER" id="PTHR38926">
    <property type="entry name" value="F-BOX DOMAIN CONTAINING PROTEIN, EXPRESSED"/>
    <property type="match status" value="1"/>
</dbReference>
<dbReference type="Gene3D" id="1.20.1280.50">
    <property type="match status" value="1"/>
</dbReference>
<dbReference type="SUPFAM" id="SSF52047">
    <property type="entry name" value="RNI-like"/>
    <property type="match status" value="1"/>
</dbReference>
<dbReference type="PANTHER" id="PTHR38926:SF5">
    <property type="entry name" value="F-BOX AND LEUCINE-RICH REPEAT PROTEIN 6"/>
    <property type="match status" value="1"/>
</dbReference>
<reference evidence="1 2" key="1">
    <citation type="journal article" date="2019" name="Nat. Ecol. Evol.">
        <title>Megaphylogeny resolves global patterns of mushroom evolution.</title>
        <authorList>
            <person name="Varga T."/>
            <person name="Krizsan K."/>
            <person name="Foldi C."/>
            <person name="Dima B."/>
            <person name="Sanchez-Garcia M."/>
            <person name="Sanchez-Ramirez S."/>
            <person name="Szollosi G.J."/>
            <person name="Szarkandi J.G."/>
            <person name="Papp V."/>
            <person name="Albert L."/>
            <person name="Andreopoulos W."/>
            <person name="Angelini C."/>
            <person name="Antonin V."/>
            <person name="Barry K.W."/>
            <person name="Bougher N.L."/>
            <person name="Buchanan P."/>
            <person name="Buyck B."/>
            <person name="Bense V."/>
            <person name="Catcheside P."/>
            <person name="Chovatia M."/>
            <person name="Cooper J."/>
            <person name="Damon W."/>
            <person name="Desjardin D."/>
            <person name="Finy P."/>
            <person name="Geml J."/>
            <person name="Haridas S."/>
            <person name="Hughes K."/>
            <person name="Justo A."/>
            <person name="Karasinski D."/>
            <person name="Kautmanova I."/>
            <person name="Kiss B."/>
            <person name="Kocsube S."/>
            <person name="Kotiranta H."/>
            <person name="LaButti K.M."/>
            <person name="Lechner B.E."/>
            <person name="Liimatainen K."/>
            <person name="Lipzen A."/>
            <person name="Lukacs Z."/>
            <person name="Mihaltcheva S."/>
            <person name="Morgado L.N."/>
            <person name="Niskanen T."/>
            <person name="Noordeloos M.E."/>
            <person name="Ohm R.A."/>
            <person name="Ortiz-Santana B."/>
            <person name="Ovrebo C."/>
            <person name="Racz N."/>
            <person name="Riley R."/>
            <person name="Savchenko A."/>
            <person name="Shiryaev A."/>
            <person name="Soop K."/>
            <person name="Spirin V."/>
            <person name="Szebenyi C."/>
            <person name="Tomsovsky M."/>
            <person name="Tulloss R.E."/>
            <person name="Uehling J."/>
            <person name="Grigoriev I.V."/>
            <person name="Vagvolgyi C."/>
            <person name="Papp T."/>
            <person name="Martin F.M."/>
            <person name="Miettinen O."/>
            <person name="Hibbett D.S."/>
            <person name="Nagy L.G."/>
        </authorList>
    </citation>
    <scope>NUCLEOTIDE SEQUENCE [LARGE SCALE GENOMIC DNA]</scope>
    <source>
        <strain evidence="1 2">HHB13444</strain>
    </source>
</reference>
<dbReference type="InParanoid" id="A0A5C3PW58"/>
<organism evidence="1 2">
    <name type="scientific">Polyporus arcularius HHB13444</name>
    <dbReference type="NCBI Taxonomy" id="1314778"/>
    <lineage>
        <taxon>Eukaryota</taxon>
        <taxon>Fungi</taxon>
        <taxon>Dikarya</taxon>
        <taxon>Basidiomycota</taxon>
        <taxon>Agaricomycotina</taxon>
        <taxon>Agaricomycetes</taxon>
        <taxon>Polyporales</taxon>
        <taxon>Polyporaceae</taxon>
        <taxon>Polyporus</taxon>
    </lineage>
</organism>
<dbReference type="Proteomes" id="UP000308197">
    <property type="component" value="Unassembled WGS sequence"/>
</dbReference>
<accession>A0A5C3PW58</accession>
<name>A0A5C3PW58_9APHY</name>
<dbReference type="Gene3D" id="3.80.10.10">
    <property type="entry name" value="Ribonuclease Inhibitor"/>
    <property type="match status" value="1"/>
</dbReference>
<dbReference type="EMBL" id="ML210989">
    <property type="protein sequence ID" value="TFK92949.1"/>
    <property type="molecule type" value="Genomic_DNA"/>
</dbReference>
<gene>
    <name evidence="1" type="ORF">K466DRAFT_658865</name>
</gene>
<sequence length="680" mass="76038">MASEIDAIVDEFDSVFGLLAEPPVEEGNLILDTLEQRKLREQIAFHVAQATKLKRELNSRNPAVTTLPPEILAEVFLWQAAILRKERVALHKAKDDGNIHQSFYKWLNVSQVCHHWRDVALNCVNLWTWIAFEERIKTWHIRDLVKRARGLPLTVVLTINNPGLHCDSCLNPDTFYHNGSCALDFVKELLPRIRELSIFIEKDFDTDEIWESFEEPAPLLEALHVEAMSGTRFDQGDREHATVKLPKTLFGLQAPKLRSISVEGIRIHLFSPLFGASLRKLTIVSCQCSPLHVTPDFAQWQSMLRRMPELEELDVDWSVPSGSDGEPYGTVSLPNLKELRIRANVDTFVSHLTHLTFPSTAAIHHHFNSLPSALPSEVSLAQLNTAIASLFIDLSTQHIAYRDHEHPPLEQYLASCQIWAIPTSQRDARSAIGTLVTDSLAVLERPPRLTIESESKLVIEALASSALSALDMSSVHTVEIGDFSMGNRWAQILRGARNLQLLRAHGITAFGVPAILAKAIPSNIEVDPADEFLWAGFLADHGLDKPGGRKDEDTDMTEPALDGTNAKSTLLFPNLTVLDFVDVDLEVPAGTYPPHGFHADVFTIMRFQANKAKYGLSIEAILKCLCMRRAQGAADIASVQFHRSCCADMAQLVPLLEAVPDVYWDGNPEPQRWSRQRVHV</sequence>
<dbReference type="AlphaFoldDB" id="A0A5C3PW58"/>
<protein>
    <submittedName>
        <fullName evidence="1">Uncharacterized protein</fullName>
    </submittedName>
</protein>
<dbReference type="STRING" id="1314778.A0A5C3PW58"/>